<protein>
    <submittedName>
        <fullName evidence="8">Putative recombinase</fullName>
    </submittedName>
</protein>
<evidence type="ECO:0000256" key="5">
    <source>
        <dbReference type="PROSITE-ProRule" id="PRU10137"/>
    </source>
</evidence>
<comment type="caution">
    <text evidence="8">The sequence shown here is derived from an EMBL/GenBank/DDBJ whole genome shotgun (WGS) entry which is preliminary data.</text>
</comment>
<evidence type="ECO:0000256" key="4">
    <source>
        <dbReference type="PIRSR" id="PIRSR606118-50"/>
    </source>
</evidence>
<evidence type="ECO:0000259" key="6">
    <source>
        <dbReference type="PROSITE" id="PS51736"/>
    </source>
</evidence>
<dbReference type="InterPro" id="IPR011109">
    <property type="entry name" value="DNA_bind_recombinase_dom"/>
</dbReference>
<feature type="domain" description="Recombinase" evidence="7">
    <location>
        <begin position="193"/>
        <end position="301"/>
    </location>
</feature>
<evidence type="ECO:0000256" key="2">
    <source>
        <dbReference type="ARBA" id="ARBA00023125"/>
    </source>
</evidence>
<dbReference type="Pfam" id="PF07508">
    <property type="entry name" value="Recombinase"/>
    <property type="match status" value="1"/>
</dbReference>
<dbReference type="InterPro" id="IPR050639">
    <property type="entry name" value="SSR_resolvase"/>
</dbReference>
<name>H0JXJ1_9NOCA</name>
<evidence type="ECO:0000313" key="8">
    <source>
        <dbReference type="EMBL" id="EHK80886.1"/>
    </source>
</evidence>
<dbReference type="CDD" id="cd00338">
    <property type="entry name" value="Ser_Recombinase"/>
    <property type="match status" value="1"/>
</dbReference>
<evidence type="ECO:0000256" key="1">
    <source>
        <dbReference type="ARBA" id="ARBA00022908"/>
    </source>
</evidence>
<feature type="domain" description="Resolvase/invertase-type recombinase catalytic" evidence="6">
    <location>
        <begin position="24"/>
        <end position="176"/>
    </location>
</feature>
<proteinExistence type="predicted"/>
<evidence type="ECO:0000259" key="7">
    <source>
        <dbReference type="PROSITE" id="PS51737"/>
    </source>
</evidence>
<dbReference type="InterPro" id="IPR006118">
    <property type="entry name" value="Recombinase_CS"/>
</dbReference>
<keyword evidence="1" id="KW-0229">DNA integration</keyword>
<dbReference type="AlphaFoldDB" id="H0JXJ1"/>
<keyword evidence="3" id="KW-0233">DNA recombination</keyword>
<dbReference type="SUPFAM" id="SSF53041">
    <property type="entry name" value="Resolvase-like"/>
    <property type="match status" value="1"/>
</dbReference>
<dbReference type="GO" id="GO:0003677">
    <property type="term" value="F:DNA binding"/>
    <property type="evidence" value="ECO:0007669"/>
    <property type="project" value="UniProtKB-KW"/>
</dbReference>
<dbReference type="PANTHER" id="PTHR30461:SF23">
    <property type="entry name" value="DNA RECOMBINASE-RELATED"/>
    <property type="match status" value="1"/>
</dbReference>
<dbReference type="GO" id="GO:0015074">
    <property type="term" value="P:DNA integration"/>
    <property type="evidence" value="ECO:0007669"/>
    <property type="project" value="UniProtKB-KW"/>
</dbReference>
<dbReference type="Gene3D" id="3.40.50.1390">
    <property type="entry name" value="Resolvase, N-terminal catalytic domain"/>
    <property type="match status" value="1"/>
</dbReference>
<dbReference type="InterPro" id="IPR036162">
    <property type="entry name" value="Resolvase-like_N_sf"/>
</dbReference>
<dbReference type="Gene3D" id="3.90.1750.20">
    <property type="entry name" value="Putative Large Serine Recombinase, Chain B, Domain 2"/>
    <property type="match status" value="1"/>
</dbReference>
<dbReference type="PROSITE" id="PS00397">
    <property type="entry name" value="RECOMBINASES_1"/>
    <property type="match status" value="1"/>
</dbReference>
<dbReference type="PROSITE" id="PS51737">
    <property type="entry name" value="RECOMBINASE_DNA_BIND"/>
    <property type="match status" value="1"/>
</dbReference>
<gene>
    <name evidence="8" type="ORF">AK37_22361</name>
</gene>
<evidence type="ECO:0000313" key="9">
    <source>
        <dbReference type="Proteomes" id="UP000005064"/>
    </source>
</evidence>
<keyword evidence="2" id="KW-0238">DNA-binding</keyword>
<dbReference type="EMBL" id="AHBW01000061">
    <property type="protein sequence ID" value="EHK80886.1"/>
    <property type="molecule type" value="Genomic_DNA"/>
</dbReference>
<dbReference type="InterPro" id="IPR025827">
    <property type="entry name" value="Zn_ribbon_recom_dom"/>
</dbReference>
<dbReference type="Pfam" id="PF13408">
    <property type="entry name" value="Zn_ribbon_recom"/>
    <property type="match status" value="1"/>
</dbReference>
<sequence length="579" mass="64489">MTIIDADRTAIDSLVAPTPFPGSFAVSYLRVSTKEQAEKGGQAEGFSIPAQREANQRKADQLGATIIEEFVDAGESARKADRPELMRMIQYVAKHKTNYCIVHKVDRLARNRADDVTIHLALKDAGVTLVSATENIDETPSGMLLHGIMSSIAEFYSRNLATEVVKGLSQKAAQGGTVTKAAIGYRNVGVRDDFGREVRTVEIDEERARLVRWAFQVFASGGWTTSQLHHELVARELTTAASPRRPSRPIGKSSVHRMLTNPYYKGSVRYQGVTYAGAHEAIVPNEVWDQVQTVLGTHRSAADATQVHERYLKGTVFCGQCGSRLLVCNSKSSQGTIYPYFVCASRHAARGDCTRQAMLIEQVERLIERFYAKVQIDPETIEAISAMIHARFDEMMAEGAAELADLASRRTQLEGEQDRITASLETIEHRITAHHGHYADARANLDDSLKLLSNAADLYEHADDPNRRLCNQGLFKAIYIDEDNDVRVGYRNPYDGLSLSGLHADALSWAAEAKKMGQGRTCDQGRTLGRKFTPDPFGVSDGTRTRDSQDHNLVLYQLNYTHHCIRRQPFGGLRLRYRY</sequence>
<dbReference type="InterPro" id="IPR038109">
    <property type="entry name" value="DNA_bind_recomb_sf"/>
</dbReference>
<accession>H0JXJ1</accession>
<organism evidence="8 9">
    <name type="scientific">Rhodococcus pyridinivorans AK37</name>
    <dbReference type="NCBI Taxonomy" id="1114960"/>
    <lineage>
        <taxon>Bacteria</taxon>
        <taxon>Bacillati</taxon>
        <taxon>Actinomycetota</taxon>
        <taxon>Actinomycetes</taxon>
        <taxon>Mycobacteriales</taxon>
        <taxon>Nocardiaceae</taxon>
        <taxon>Rhodococcus</taxon>
    </lineage>
</organism>
<dbReference type="Proteomes" id="UP000005064">
    <property type="component" value="Unassembled WGS sequence"/>
</dbReference>
<dbReference type="PANTHER" id="PTHR30461">
    <property type="entry name" value="DNA-INVERTASE FROM LAMBDOID PROPHAGE"/>
    <property type="match status" value="1"/>
</dbReference>
<dbReference type="InterPro" id="IPR006119">
    <property type="entry name" value="Resolv_N"/>
</dbReference>
<dbReference type="Pfam" id="PF00239">
    <property type="entry name" value="Resolvase"/>
    <property type="match status" value="1"/>
</dbReference>
<evidence type="ECO:0000256" key="3">
    <source>
        <dbReference type="ARBA" id="ARBA00023172"/>
    </source>
</evidence>
<dbReference type="SMART" id="SM00857">
    <property type="entry name" value="Resolvase"/>
    <property type="match status" value="1"/>
</dbReference>
<dbReference type="PROSITE" id="PS51736">
    <property type="entry name" value="RECOMBINASES_3"/>
    <property type="match status" value="1"/>
</dbReference>
<feature type="active site" description="O-(5'-phospho-DNA)-serine intermediate" evidence="4 5">
    <location>
        <position position="32"/>
    </location>
</feature>
<dbReference type="GO" id="GO:0000150">
    <property type="term" value="F:DNA strand exchange activity"/>
    <property type="evidence" value="ECO:0007669"/>
    <property type="project" value="InterPro"/>
</dbReference>
<dbReference type="AntiFam" id="ANF00012">
    <property type="entry name" value="tRNA translation"/>
</dbReference>
<reference evidence="8 9" key="1">
    <citation type="submission" date="2011-12" db="EMBL/GenBank/DDBJ databases">
        <authorList>
            <person name="Kriszt B."/>
            <person name="Tancsics A."/>
            <person name="Cserhati M."/>
            <person name="Toth A."/>
            <person name="Nagy I."/>
            <person name="Horvath B."/>
            <person name="Tamura T."/>
            <person name="Kukolya J."/>
            <person name="Szoboszlay S."/>
        </authorList>
    </citation>
    <scope>NUCLEOTIDE SEQUENCE [LARGE SCALE GENOMIC DNA]</scope>
    <source>
        <strain evidence="8 9">AK37</strain>
    </source>
</reference>